<protein>
    <submittedName>
        <fullName evidence="8">MFS transporter</fullName>
    </submittedName>
</protein>
<feature type="transmembrane region" description="Helical" evidence="6">
    <location>
        <begin position="20"/>
        <end position="44"/>
    </location>
</feature>
<keyword evidence="3 6" id="KW-0812">Transmembrane</keyword>
<keyword evidence="5 6" id="KW-0472">Membrane</keyword>
<feature type="transmembrane region" description="Helical" evidence="6">
    <location>
        <begin position="172"/>
        <end position="196"/>
    </location>
</feature>
<dbReference type="InterPro" id="IPR036259">
    <property type="entry name" value="MFS_trans_sf"/>
</dbReference>
<dbReference type="InterPro" id="IPR011701">
    <property type="entry name" value="MFS"/>
</dbReference>
<dbReference type="Gene3D" id="1.20.1250.20">
    <property type="entry name" value="MFS general substrate transporter like domains"/>
    <property type="match status" value="1"/>
</dbReference>
<evidence type="ECO:0000256" key="6">
    <source>
        <dbReference type="SAM" id="Phobius"/>
    </source>
</evidence>
<dbReference type="InterPro" id="IPR005829">
    <property type="entry name" value="Sugar_transporter_CS"/>
</dbReference>
<dbReference type="AlphaFoldDB" id="A0A495ADZ7"/>
<keyword evidence="2" id="KW-0813">Transport</keyword>
<dbReference type="PANTHER" id="PTHR23526">
    <property type="entry name" value="INTEGRAL MEMBRANE TRANSPORT PROTEIN-RELATED"/>
    <property type="match status" value="1"/>
</dbReference>
<proteinExistence type="predicted"/>
<evidence type="ECO:0000256" key="5">
    <source>
        <dbReference type="ARBA" id="ARBA00023136"/>
    </source>
</evidence>
<feature type="domain" description="Major facilitator superfamily (MFS) profile" evidence="7">
    <location>
        <begin position="1"/>
        <end position="201"/>
    </location>
</feature>
<dbReference type="EMBL" id="RBZP01000001">
    <property type="protein sequence ID" value="RKQ37800.1"/>
    <property type="molecule type" value="Genomic_DNA"/>
</dbReference>
<evidence type="ECO:0000313" key="8">
    <source>
        <dbReference type="EMBL" id="RKQ37800.1"/>
    </source>
</evidence>
<organism evidence="8 9">
    <name type="scientific">Oceanobacillus halophilus</name>
    <dbReference type="NCBI Taxonomy" id="930130"/>
    <lineage>
        <taxon>Bacteria</taxon>
        <taxon>Bacillati</taxon>
        <taxon>Bacillota</taxon>
        <taxon>Bacilli</taxon>
        <taxon>Bacillales</taxon>
        <taxon>Bacillaceae</taxon>
        <taxon>Oceanobacillus</taxon>
    </lineage>
</organism>
<dbReference type="Proteomes" id="UP000269301">
    <property type="component" value="Unassembled WGS sequence"/>
</dbReference>
<feature type="transmembrane region" description="Helical" evidence="6">
    <location>
        <begin position="253"/>
        <end position="273"/>
    </location>
</feature>
<feature type="transmembrane region" description="Helical" evidence="6">
    <location>
        <begin position="50"/>
        <end position="70"/>
    </location>
</feature>
<feature type="transmembrane region" description="Helical" evidence="6">
    <location>
        <begin position="142"/>
        <end position="166"/>
    </location>
</feature>
<dbReference type="SUPFAM" id="SSF103473">
    <property type="entry name" value="MFS general substrate transporter"/>
    <property type="match status" value="1"/>
</dbReference>
<dbReference type="PROSITE" id="PS00217">
    <property type="entry name" value="SUGAR_TRANSPORT_2"/>
    <property type="match status" value="1"/>
</dbReference>
<feature type="transmembrane region" description="Helical" evidence="6">
    <location>
        <begin position="354"/>
        <end position="373"/>
    </location>
</feature>
<feature type="transmembrane region" description="Helical" evidence="6">
    <location>
        <begin position="108"/>
        <end position="130"/>
    </location>
</feature>
<feature type="transmembrane region" description="Helical" evidence="6">
    <location>
        <begin position="82"/>
        <end position="102"/>
    </location>
</feature>
<keyword evidence="4 6" id="KW-1133">Transmembrane helix</keyword>
<gene>
    <name evidence="8" type="ORF">D8M06_03075</name>
</gene>
<feature type="transmembrane region" description="Helical" evidence="6">
    <location>
        <begin position="308"/>
        <end position="330"/>
    </location>
</feature>
<evidence type="ECO:0000313" key="9">
    <source>
        <dbReference type="Proteomes" id="UP000269301"/>
    </source>
</evidence>
<dbReference type="PROSITE" id="PS50850">
    <property type="entry name" value="MFS"/>
    <property type="match status" value="1"/>
</dbReference>
<dbReference type="GO" id="GO:0022857">
    <property type="term" value="F:transmembrane transporter activity"/>
    <property type="evidence" value="ECO:0007669"/>
    <property type="project" value="InterPro"/>
</dbReference>
<dbReference type="PANTHER" id="PTHR23526:SF2">
    <property type="entry name" value="MAJOR FACILITATOR SUPERFAMILY (MFS) PROFILE DOMAIN-CONTAINING PROTEIN"/>
    <property type="match status" value="1"/>
</dbReference>
<feature type="transmembrane region" description="Helical" evidence="6">
    <location>
        <begin position="285"/>
        <end position="302"/>
    </location>
</feature>
<dbReference type="OrthoDB" id="2086294at2"/>
<dbReference type="Pfam" id="PF07690">
    <property type="entry name" value="MFS_1"/>
    <property type="match status" value="1"/>
</dbReference>
<evidence type="ECO:0000259" key="7">
    <source>
        <dbReference type="PROSITE" id="PS50850"/>
    </source>
</evidence>
<keyword evidence="9" id="KW-1185">Reference proteome</keyword>
<evidence type="ECO:0000256" key="2">
    <source>
        <dbReference type="ARBA" id="ARBA00022448"/>
    </source>
</evidence>
<comment type="subcellular location">
    <subcellularLocation>
        <location evidence="1">Cell membrane</location>
        <topology evidence="1">Multi-pass membrane protein</topology>
    </subcellularLocation>
</comment>
<feature type="transmembrane region" description="Helical" evidence="6">
    <location>
        <begin position="224"/>
        <end position="247"/>
    </location>
</feature>
<name>A0A495ADZ7_9BACI</name>
<dbReference type="GO" id="GO:0005886">
    <property type="term" value="C:plasma membrane"/>
    <property type="evidence" value="ECO:0007669"/>
    <property type="project" value="UniProtKB-SubCell"/>
</dbReference>
<feature type="transmembrane region" description="Helical" evidence="6">
    <location>
        <begin position="379"/>
        <end position="398"/>
    </location>
</feature>
<evidence type="ECO:0000256" key="3">
    <source>
        <dbReference type="ARBA" id="ARBA00022692"/>
    </source>
</evidence>
<accession>A0A495ADZ7</accession>
<sequence>MLKILQAFENKIDINRDLLLLLLIGGLYSLGIFLSNTFVNIYLWRQSGDYVTIAVYNLGINLFQAMTFVLAGRLAKKIDRIIVLRLGVIFLSLFFLSVLIIGEKASTFNFMLGCLLGIGYGFYWLAFNVLTFEITEPDTRDFFNGFLGVLQSLGGMIGPLLAGIIISRMSTGVGYTTIFTISFVLFICAVAASFFLRRRSAKGNFHFKRILHEKRQNKNWSRVLNAHFFQGIREGVFVFVISIWVFIVTQSEFALGTFNLFLSGLSAVLYFIVTRFIKPSFRKKAILLGASLLYVSIFIILFDVSYFLLIVYAVVIGIAYPIINVPYVSLTYDVIGKAWKAGELRIEYIVVRELFLNSGRIVSVVVFLISILLFEAEKVIPIILVIFGAGHLFIYFFVRNIYLGSTQHKEVLMKDQITDEKNR</sequence>
<evidence type="ECO:0000256" key="1">
    <source>
        <dbReference type="ARBA" id="ARBA00004651"/>
    </source>
</evidence>
<reference evidence="8 9" key="1">
    <citation type="journal article" date="2016" name="Int. J. Syst. Evol. Microbiol.">
        <title>Oceanobacillus halophilus sp. nov., a novel moderately halophilic bacterium from a hypersaline lake.</title>
        <authorList>
            <person name="Amoozegar M.A."/>
            <person name="Bagheri M."/>
            <person name="Makhdoumi A."/>
            <person name="Nikou M.M."/>
            <person name="Fazeli S.A.S."/>
            <person name="Schumann P."/>
            <person name="Sproer C."/>
            <person name="Sanchez-Porro C."/>
            <person name="Ventosa A."/>
        </authorList>
    </citation>
    <scope>NUCLEOTIDE SEQUENCE [LARGE SCALE GENOMIC DNA]</scope>
    <source>
        <strain evidence="8 9">DSM 23996</strain>
    </source>
</reference>
<comment type="caution">
    <text evidence="8">The sequence shown here is derived from an EMBL/GenBank/DDBJ whole genome shotgun (WGS) entry which is preliminary data.</text>
</comment>
<evidence type="ECO:0000256" key="4">
    <source>
        <dbReference type="ARBA" id="ARBA00022989"/>
    </source>
</evidence>
<dbReference type="InterPro" id="IPR052528">
    <property type="entry name" value="Sugar_transport-like"/>
</dbReference>
<dbReference type="InterPro" id="IPR020846">
    <property type="entry name" value="MFS_dom"/>
</dbReference>
<dbReference type="RefSeq" id="WP_121202874.1">
    <property type="nucleotide sequence ID" value="NZ_RBZP01000001.1"/>
</dbReference>